<reference evidence="2" key="1">
    <citation type="journal article" date="2023" name="IScience">
        <title>Live-bearing cockroach genome reveals convergent evolutionary mechanisms linked to viviparity in insects and beyond.</title>
        <authorList>
            <person name="Fouks B."/>
            <person name="Harrison M.C."/>
            <person name="Mikhailova A.A."/>
            <person name="Marchal E."/>
            <person name="English S."/>
            <person name="Carruthers M."/>
            <person name="Jennings E.C."/>
            <person name="Chiamaka E.L."/>
            <person name="Frigard R.A."/>
            <person name="Pippel M."/>
            <person name="Attardo G.M."/>
            <person name="Benoit J.B."/>
            <person name="Bornberg-Bauer E."/>
            <person name="Tobe S.S."/>
        </authorList>
    </citation>
    <scope>NUCLEOTIDE SEQUENCE</scope>
    <source>
        <strain evidence="2">Stay&amp;Tobe</strain>
    </source>
</reference>
<comment type="caution">
    <text evidence="2">The sequence shown here is derived from an EMBL/GenBank/DDBJ whole genome shotgun (WGS) entry which is preliminary data.</text>
</comment>
<keyword evidence="1" id="KW-1133">Transmembrane helix</keyword>
<dbReference type="Proteomes" id="UP001233999">
    <property type="component" value="Unassembled WGS sequence"/>
</dbReference>
<accession>A0AAD7Z682</accession>
<evidence type="ECO:0000313" key="2">
    <source>
        <dbReference type="EMBL" id="KAJ9574537.1"/>
    </source>
</evidence>
<reference evidence="2" key="2">
    <citation type="submission" date="2023-05" db="EMBL/GenBank/DDBJ databases">
        <authorList>
            <person name="Fouks B."/>
        </authorList>
    </citation>
    <scope>NUCLEOTIDE SEQUENCE</scope>
    <source>
        <strain evidence="2">Stay&amp;Tobe</strain>
        <tissue evidence="2">Testes</tissue>
    </source>
</reference>
<dbReference type="AlphaFoldDB" id="A0AAD7Z682"/>
<sequence length="116" mass="12796">VTPHLIHKLTLIITNSTNTNFARYFCINNSLSIIFLSVFLFLGWLLASCWKLCQYGLLRSPMATKSWTLEPTLVIWKQFLSGKSDGAAMLNHGASFVVLCPFSSLCQGIALINGVG</sequence>
<evidence type="ECO:0000256" key="1">
    <source>
        <dbReference type="SAM" id="Phobius"/>
    </source>
</evidence>
<keyword evidence="1" id="KW-0472">Membrane</keyword>
<name>A0AAD7Z682_DIPPU</name>
<keyword evidence="3" id="KW-1185">Reference proteome</keyword>
<evidence type="ECO:0000313" key="3">
    <source>
        <dbReference type="Proteomes" id="UP001233999"/>
    </source>
</evidence>
<dbReference type="EMBL" id="JASPKZ010010279">
    <property type="protein sequence ID" value="KAJ9574537.1"/>
    <property type="molecule type" value="Genomic_DNA"/>
</dbReference>
<feature type="transmembrane region" description="Helical" evidence="1">
    <location>
        <begin position="31"/>
        <end position="53"/>
    </location>
</feature>
<protein>
    <submittedName>
        <fullName evidence="2">Uncharacterized protein</fullName>
    </submittedName>
</protein>
<gene>
    <name evidence="2" type="ORF">L9F63_008276</name>
</gene>
<keyword evidence="1" id="KW-0812">Transmembrane</keyword>
<proteinExistence type="predicted"/>
<organism evidence="2 3">
    <name type="scientific">Diploptera punctata</name>
    <name type="common">Pacific beetle cockroach</name>
    <dbReference type="NCBI Taxonomy" id="6984"/>
    <lineage>
        <taxon>Eukaryota</taxon>
        <taxon>Metazoa</taxon>
        <taxon>Ecdysozoa</taxon>
        <taxon>Arthropoda</taxon>
        <taxon>Hexapoda</taxon>
        <taxon>Insecta</taxon>
        <taxon>Pterygota</taxon>
        <taxon>Neoptera</taxon>
        <taxon>Polyneoptera</taxon>
        <taxon>Dictyoptera</taxon>
        <taxon>Blattodea</taxon>
        <taxon>Blaberoidea</taxon>
        <taxon>Blaberidae</taxon>
        <taxon>Diplopterinae</taxon>
        <taxon>Diploptera</taxon>
    </lineage>
</organism>
<feature type="non-terminal residue" evidence="2">
    <location>
        <position position="116"/>
    </location>
</feature>
<feature type="non-terminal residue" evidence="2">
    <location>
        <position position="1"/>
    </location>
</feature>